<dbReference type="InterPro" id="IPR000742">
    <property type="entry name" value="EGF"/>
</dbReference>
<dbReference type="Gene3D" id="2.60.120.290">
    <property type="entry name" value="Spermadhesin, CUB domain"/>
    <property type="match status" value="1"/>
</dbReference>
<feature type="compositionally biased region" description="Pro residues" evidence="6">
    <location>
        <begin position="4163"/>
        <end position="4173"/>
    </location>
</feature>
<feature type="transmembrane region" description="Helical" evidence="7">
    <location>
        <begin position="6910"/>
        <end position="6928"/>
    </location>
</feature>
<dbReference type="SUPFAM" id="SSF141072">
    <property type="entry name" value="CalX-like"/>
    <property type="match status" value="4"/>
</dbReference>
<dbReference type="InterPro" id="IPR050964">
    <property type="entry name" value="Striated_Muscle_Regulatory"/>
</dbReference>
<dbReference type="PANTHER" id="PTHR13817:SF73">
    <property type="entry name" value="FIBRONECTIN TYPE-III DOMAIN-CONTAINING PROTEIN"/>
    <property type="match status" value="1"/>
</dbReference>
<feature type="transmembrane region" description="Helical" evidence="7">
    <location>
        <begin position="6425"/>
        <end position="6447"/>
    </location>
</feature>
<dbReference type="InterPro" id="IPR011050">
    <property type="entry name" value="Pectin_lyase_fold/virulence"/>
</dbReference>
<feature type="domain" description="Fibronectin type-III" evidence="11">
    <location>
        <begin position="878"/>
        <end position="974"/>
    </location>
</feature>
<feature type="domain" description="Fibronectin type-III" evidence="11">
    <location>
        <begin position="3053"/>
        <end position="3145"/>
    </location>
</feature>
<keyword evidence="1 8" id="KW-0732">Signal</keyword>
<dbReference type="OrthoDB" id="75921at2759"/>
<dbReference type="SUPFAM" id="SSF51126">
    <property type="entry name" value="Pectin lyase-like"/>
    <property type="match status" value="6"/>
</dbReference>
<feature type="transmembrane region" description="Helical" evidence="7">
    <location>
        <begin position="6731"/>
        <end position="6748"/>
    </location>
</feature>
<feature type="transmembrane region" description="Helical" evidence="7">
    <location>
        <begin position="6591"/>
        <end position="6612"/>
    </location>
</feature>
<dbReference type="SMART" id="SM00237">
    <property type="entry name" value="Calx_beta"/>
    <property type="match status" value="2"/>
</dbReference>
<feature type="domain" description="Fibronectin type-III" evidence="11">
    <location>
        <begin position="4073"/>
        <end position="4164"/>
    </location>
</feature>
<dbReference type="InterPro" id="IPR003644">
    <property type="entry name" value="Calx_beta"/>
</dbReference>
<feature type="domain" description="Fibronectin type-III" evidence="11">
    <location>
        <begin position="1737"/>
        <end position="1829"/>
    </location>
</feature>
<keyword evidence="7" id="KW-0812">Transmembrane</keyword>
<evidence type="ECO:0000256" key="2">
    <source>
        <dbReference type="ARBA" id="ARBA00022737"/>
    </source>
</evidence>
<feature type="domain" description="Fibronectin type-III" evidence="11">
    <location>
        <begin position="3689"/>
        <end position="3791"/>
    </location>
</feature>
<evidence type="ECO:0000256" key="4">
    <source>
        <dbReference type="ARBA" id="ARBA00023157"/>
    </source>
</evidence>
<evidence type="ECO:0000256" key="5">
    <source>
        <dbReference type="PROSITE-ProRule" id="PRU00076"/>
    </source>
</evidence>
<feature type="domain" description="Fibronectin type-III" evidence="11">
    <location>
        <begin position="4169"/>
        <end position="4280"/>
    </location>
</feature>
<feature type="domain" description="CUB" evidence="9">
    <location>
        <begin position="4554"/>
        <end position="4667"/>
    </location>
</feature>
<name>W4FWT0_APHAT</name>
<comment type="caution">
    <text evidence="5">Lacks conserved residue(s) required for the propagation of feature annotation.</text>
</comment>
<feature type="domain" description="EGF-like" evidence="10">
    <location>
        <begin position="4674"/>
        <end position="4711"/>
    </location>
</feature>
<feature type="region of interest" description="Disordered" evidence="6">
    <location>
        <begin position="670"/>
        <end position="690"/>
    </location>
</feature>
<feature type="domain" description="Fibronectin type-III" evidence="11">
    <location>
        <begin position="3860"/>
        <end position="3971"/>
    </location>
</feature>
<feature type="domain" description="Fibronectin type-III" evidence="11">
    <location>
        <begin position="1437"/>
        <end position="1533"/>
    </location>
</feature>
<dbReference type="SMART" id="SM00060">
    <property type="entry name" value="FN3"/>
    <property type="match status" value="35"/>
</dbReference>
<dbReference type="CDD" id="cd00054">
    <property type="entry name" value="EGF_CA"/>
    <property type="match status" value="1"/>
</dbReference>
<feature type="domain" description="Fibronectin type-III" evidence="11">
    <location>
        <begin position="1929"/>
        <end position="2022"/>
    </location>
</feature>
<dbReference type="SUPFAM" id="SSF49854">
    <property type="entry name" value="Spermadhesin, CUB domain"/>
    <property type="match status" value="1"/>
</dbReference>
<dbReference type="PROSITE" id="PS01186">
    <property type="entry name" value="EGF_2"/>
    <property type="match status" value="1"/>
</dbReference>
<dbReference type="Gene3D" id="2.60.40.10">
    <property type="entry name" value="Immunoglobulins"/>
    <property type="match status" value="30"/>
</dbReference>
<keyword evidence="7" id="KW-0472">Membrane</keyword>
<feature type="domain" description="Fibronectin type-III" evidence="11">
    <location>
        <begin position="2454"/>
        <end position="2542"/>
    </location>
</feature>
<evidence type="ECO:0008006" key="13">
    <source>
        <dbReference type="Google" id="ProtNLM"/>
    </source>
</evidence>
<keyword evidence="7" id="KW-1133">Transmembrane helix</keyword>
<dbReference type="InterPro" id="IPR038081">
    <property type="entry name" value="CalX-like_sf"/>
</dbReference>
<feature type="disulfide bond" evidence="5">
    <location>
        <begin position="4701"/>
        <end position="4710"/>
    </location>
</feature>
<dbReference type="InterPro" id="IPR010308">
    <property type="entry name" value="TRP_C"/>
</dbReference>
<dbReference type="EMBL" id="KI913162">
    <property type="protein sequence ID" value="ETV71098.1"/>
    <property type="molecule type" value="Genomic_DNA"/>
</dbReference>
<dbReference type="Pfam" id="PF00041">
    <property type="entry name" value="fn3"/>
    <property type="match status" value="8"/>
</dbReference>
<evidence type="ECO:0000256" key="6">
    <source>
        <dbReference type="SAM" id="MobiDB-lite"/>
    </source>
</evidence>
<dbReference type="InterPro" id="IPR000859">
    <property type="entry name" value="CUB_dom"/>
</dbReference>
<feature type="region of interest" description="Disordered" evidence="6">
    <location>
        <begin position="4152"/>
        <end position="4175"/>
    </location>
</feature>
<feature type="domain" description="Fibronectin type-III" evidence="11">
    <location>
        <begin position="2769"/>
        <end position="2861"/>
    </location>
</feature>
<feature type="domain" description="Fibronectin type-III" evidence="11">
    <location>
        <begin position="1534"/>
        <end position="1643"/>
    </location>
</feature>
<feature type="chain" id="PRO_5004842036" description="Protein-tyrosine-phosphatase" evidence="8">
    <location>
        <begin position="28"/>
        <end position="7104"/>
    </location>
</feature>
<dbReference type="PANTHER" id="PTHR13817">
    <property type="entry name" value="TITIN"/>
    <property type="match status" value="1"/>
</dbReference>
<dbReference type="InterPro" id="IPR035914">
    <property type="entry name" value="Sperma_CUB_dom_sf"/>
</dbReference>
<feature type="domain" description="Fibronectin type-III" evidence="11">
    <location>
        <begin position="266"/>
        <end position="371"/>
    </location>
</feature>
<dbReference type="PROSITE" id="PS50853">
    <property type="entry name" value="FN3"/>
    <property type="match status" value="31"/>
</dbReference>
<dbReference type="InterPro" id="IPR006626">
    <property type="entry name" value="PbH1"/>
</dbReference>
<feature type="compositionally biased region" description="Polar residues" evidence="6">
    <location>
        <begin position="4228"/>
        <end position="4255"/>
    </location>
</feature>
<dbReference type="SMART" id="SM00710">
    <property type="entry name" value="PbH1"/>
    <property type="match status" value="25"/>
</dbReference>
<feature type="transmembrane region" description="Helical" evidence="7">
    <location>
        <begin position="6940"/>
        <end position="6959"/>
    </location>
</feature>
<dbReference type="GO" id="GO:0016020">
    <property type="term" value="C:membrane"/>
    <property type="evidence" value="ECO:0007669"/>
    <property type="project" value="InterPro"/>
</dbReference>
<dbReference type="VEuPathDB" id="FungiDB:H257_13502"/>
<accession>W4FWT0</accession>
<keyword evidence="5" id="KW-0245">EGF-like domain</keyword>
<feature type="domain" description="Fibronectin type-III" evidence="11">
    <location>
        <begin position="1648"/>
        <end position="1735"/>
    </location>
</feature>
<feature type="domain" description="Fibronectin type-III" evidence="11">
    <location>
        <begin position="2652"/>
        <end position="2761"/>
    </location>
</feature>
<feature type="region of interest" description="Disordered" evidence="6">
    <location>
        <begin position="4228"/>
        <end position="4279"/>
    </location>
</feature>
<dbReference type="GeneID" id="20815498"/>
<dbReference type="PROSITE" id="PS50026">
    <property type="entry name" value="EGF_3"/>
    <property type="match status" value="1"/>
</dbReference>
<evidence type="ECO:0000256" key="1">
    <source>
        <dbReference type="ARBA" id="ARBA00022729"/>
    </source>
</evidence>
<feature type="domain" description="Fibronectin type-III" evidence="11">
    <location>
        <begin position="478"/>
        <end position="584"/>
    </location>
</feature>
<evidence type="ECO:0000256" key="8">
    <source>
        <dbReference type="SAM" id="SignalP"/>
    </source>
</evidence>
<keyword evidence="2" id="KW-0677">Repeat</keyword>
<sequence length="7104" mass="751743">MGLLRCILRPLCVLMLLASYLACICVAGSIADSAGLPSPPGEPPTSIDSIIVSRSLLSNATSLNYSDSTQFSSATQMALVRRTGSLIHFHWFQPLTTTHTLYANGNIVGFVPAYQNEFKLGGLVADAVYFLVLADPSGSSGDDAQILTASTTEPDAPDPPTSLEAATVSAGYAVISMDLPLNTGGVPLTTSLNCSVKHNFDEFYVGTTYSITEDDGDFSTLAQINGLDASTMYFLSCAVQNEAGYSSTQSASNIAFTTTAVTQPSRCDAPQVQNITGGSITLTFTPPADTGGSRILSYRLFAAVNDSPLFDEIAVTYDPVLTLYQLEDGHPFTSNTTYSFRVVAENWAGLCYPPGDTSFLSDSLVVTFPEPSFPPEILPPYVTQAGASTLSLQVVLADDMYGIAHVWGYVVQWKPTDGSLWNAVYTPADDFNSFRFVLTRLNASMSYHVRTILSTNLGYSSFSSIVVATTTPGASPDAPQDVTVTQTGATFAYMDWVVPADTGGGRLDGFKLYVVPTSFWTSNDTTTSFKPSEIMRLDTSEGMVHTEITSLAPDTSYNGSIVVRNEFGLYSTVVWSFAFSTTSASTPSTPQRFFAFETTGGMLHFTWSTPINEGGAGKVTYVVECDGMDGDGATPYVLCSNSTTSCKAVGLMASTAYIVSVRAQNRLGSSDPTTLQQFTTTSQTPPSSVRNLTSPVVTSGLVQLQWTMPQDLGGVTTVEYIIERNGIYVGTAYNTTTFADCTNVIAGQTYSYAVVPASAAGRGQAAVIRVRMGIVQPPGAPTAVLVLAKARSVVVLFQPSCDTGGSTDVQGFYSWEAVPTLTSVGPPNSVVATKAANFTLNGLDPGRRYRLLVWATSVGGTSPTFSLDVITHNGIPTSAGELSLNMASSTDLDVIVSPPPNFPDDVVLSLVLKITNMANGTVSWKVLDNTTLSPSHLRLFGLNPATEYSLQLTAQSNLGTSAPTTTVMSTLPSQPGYVSLQDTSLSILNGSSNVMLWLNRCNGSQGTIVVSLEFATTPAMYPSCSCADSCVCDFTSVAPKTTPLPPSVVFSPSSPAKSVLLRTWNSAVVDQVPHVLRMTLTSNSSTAGPNNSCLVLLYGNPGSISAVMPNYTAVDTTGTFYIPLVRRNGSSGNVMVTLSDVVRIMDTTDPSSGDDNESLPFNAWNTSIILAPRQVNGSFGLFNIVPSVTYTPFGRQYVLTFDTNATLEQSRRFQVTLLLTDDPTVLKLPLPIIRNEITLQRATGTMLSLTWPRPTYPVLATYKFTAEISGPYQSTMVDPRQMNWSSIEVSEGEDVPPEAAFFNLVPQSVYFVRVAPVNDAYVGPTTTAHAFWTTTPGPASQPLGLTISRITGGSMAVAWRAPMDTSGLAIESYVINVYVNASSLIRSATTSATSYVVSNLVASTLYTVLVGANTKFPAVSFASAANRTVVGGTVPAAPFPAQVQQVTGGSLTLLIAPSDDTGGYAITKYTLYISPAGKNDFTIACSSGSTSCTVNRLAQTTDYDVVTTTTNRVGTSGLGPVARFRTTTLTVPSSPLNLQLVGATATTVWLKWTAPQDFGGSVALVGYQIRMQTYIAELNTWTPFELASTLLPLDGLSTQGKVVNLTSQTLYSFALVAMNPISTCTAADNYVPSGPVTVQTSAPGKPQPPTDVVLVGTSGGSISLTWSPPLDDGGMRITAYAVYAPGLGRLATVNDTLFMKFGLQANTTYSYWVTAITSQGESVPSGNASGTTTSISAPSAPLRFVQVGAAGGQVVLNWDPPVDDGGAAVFGYNLYRDGALLSSLPSTTSYTDSNGLHTNQTYMYGIAALNPLSEGDPTTLTAFTDTTPGTPQAPLLTITGRTGGMVSVLTTLPTDMGGAPLESLQLQLFDTESHLLQQLTSEESLELSFYGLASATVYNIQGQVVVTGGGSSNGTMIQFMTTNTTVPMAPPTPILWSANGGNIQFLLTQPMDRGGETCLLILSHISLATNEFERLPFQVSTSDVVTVKGLDATTTHQFWATAVNSAGESSSSPTMYASTIEMSVPEQVGGAILVTGTTYRSVSISWNEVVDTGGDDTANVLYNVSISSSKGGTRYVSTSWASLSIGNLTAQTTYTLQVQAINSIGCGVWSSPSTATTDYAVPGVLQFVSQTVQVFENMTTVTLSVGRTSGTANTVLCAFTASSGTATTPTNYILPDLNSLEFVDGVTSQTITVQIVNNDVVDPPRYFDVTLSSILSETGSLGSNKTCRVVILDEGDAGQIWFSDVSYTILESQATALLTLRRSMNYTSGTVSIQPKFRQAQTAVTFSSPTVIFDGGQTTATLTLAIRRDGQYNYPYRTATIDLSIAPESAGDIGYPDTATVYIVDDVDVAPPDDLGYVPVQLDTSGGRMVIQVPPPRHVGGLNQSVVSYRTNMTDSSGRLVSIQSQNSSVFTFVGLNFSTRYTFASSVTNRAGLVSNGSGPVSWTTGPMSLPSSPTNIRVVGATGGSIDVCWGGPLDAGGIPISGYQIQYADSVVYNNTALCAHLSNLALQANTTYPFSFSAINLVGVGVPVIAMLSTAINASLPNELGSPTSVVQVGGDSLMIQLPLPADTGGTDVLRYLIYINTTNSSDQTTTTTVFTEFAINTTRRIVLPRLTAETTYAVRYTAWNKLGGSNVSGTFMYITGPATIPSEPTNLRLDRSLNSTGACIPLRWDPPTSNGGIPLAEYHLYVAKSPTNGNAMQTNLTFTEVYVGPASVTSTIACGFDQRSSYVFKAVAFNSKSFCFGSASDMPFSPVLVASTTNASVPSRPDTPQVVSSTGGMVTLAWSVPKDSGGTPLTSFDVNLIASNGSMLVQRLTGSDLTYDVAGLDEFKTYEFQLVARNGIGESAPSPIAFGRTTAATSPTKPLNLTAVNRTGGSLFLSWQPPQDSGGRPIASYFVYRDTVRVGDSQGSTYYLDQANLQADTTYAYFIIAYTNIAYGRQSDTLVTKTAAGTLPNSCTDVTVQATGGSLSVSWVAPQNSGGVPIISYTSVLRLGGKEVGRLTTAKPTATFSLLQFTTTYVFVVNATNTVGSGPAAQAVLKTTNSSVPGAPTSPPTLVSVFGGNATLSMDVPPDTGGETTRLNFLVYQNGQLVLSVPAYTTTGTLGSIYGLTANTVYQIRYACSNVVGAGPSSPVLEVATSLPNAPGIMRAPTVAGTTSRTVRLNWIRPVDSGGNAVLRYEVDAGGSSWIFVNVTGGVVTSLLPETVYNVRVRAVSTTTVAQPGLWSPYMQISTAPASAGVFSFGVAMSSVLKNASTFAFPISRLGGSVGAVSVTLTTTRLDLIGTQLVLNRDSPTASRLVVDFDDGVVQVIVEVGIINDRVYVADGVSIDLKLVDPTNFAVLSSDFNVTTLVLLDAGAAGQISFASASASVLESASVIVLPLTRTGGASSVVQVVARASQNAANSSFSSAVIGADFRLPSTPIRFDDGETKANVSVIIRNNNVYNFPSLTFTLQLVTFSGGASIGENSTVIVTLLDDGDSSPPSAPGRPTLASVTGGAVELFLTEPANKGYKNAAVVMYLVSIVNSTSTTVLYPSAKTSWVGGFLANSNYALVVQAANDAFNPIRYGASSPVLSFTTGNPSMNGPATSLRVVASTGGLLSMAWSDPVDTGGVPIQRYRVKWIDGRGIVQTGETLTPNYIIYQLWSNTSYTVQVQCNNGVPNALTHGWGPYSPAQSFQTSDASLPSAPVQLLPSPIRSGGSVTMTWTPPDDTGGINISRYFVLMKLWNETNFYLSPNQFQVEPTRYTVSGLYAQTAYNFRVLAQNTMGHVLLPGLFNISSKASVISASADVGTSWIRPGTAILIGNFFFTTGRTMTRNLISVTTPHMFASITNAMGMLVGEPSASINMTTSYPTLPEAPQVPVITRVTGGAAYGYLVSPVDTGGVRVSGFRVYFTDLTTNKVVEAVTSNDDDASPVAGQPLARNETFRITGLEPQHWYRLRGLALNSFSTCTNELAPTSPSIEFQTTAATIPDPPENLVVVLATGAGFSFGWDPPMDTGGVHITQYTLQLFNESTQAWKTVYANTTTSCRVAKLATKTWYRWRMQATNIAGTSNYSPTYSFQTSVVSAPGPCRQPNQKAFTGGMISVTWDPPDDNGGSDIVSYILEYYNQVGGPSLRVVSKSTSANVFGLRASTSYTMKVTAVNRIGAGESGAEGTLSTGPPSPPEVPEPPVITESSGGALKISMKAPLDIGGVDPASLFYEIYANGYLVLNISYAELIVADQQSSGGTSQRRLQSQSNGVTVGGLDSNTKYQISVAASSPAGSSPKSIQHEMATSSETVPGAPAAPYVIQANGGSLVIGWTSPADEGGASVSLFQLYIGSNASTPACEGLVWQCTVTGLMSNSAFEFYVVAQNSIGASSPSGILQAKTSLLSALGAPQALRLVSLTADGHGASIAWSPPLDTGGLLVSGYTCTAEHTVDHTTVSVTVPTTSAQLLQLAPAAAYTVTCITTNIQFDKSTPSGIVTFTTPSGNGSPSAPIVTCVSKSALSLQWQPIAEAASYTLYRNGALIYAGQATAFWDSDLADSTSYSYDLSYLTTGHVESAKTSSVFATGTNLTPTCTSQSGYINQGTYHPSARQSWMITPASGVFNSILLQFSRFNVECDHDVVTVEHFPYDGTSVLWSGGCTRANTFSLYSAQPNASLKITLASDPSVQNSGFELMYSVDADPPSSVFPSCPQKSGQNVCSNHGVCTSTGECNCNLGFTGEDCSNYVICCTDPTVCHDQVCDMRPQDIILVSTTSGDDVEGTGELMGVGDVGGTAPKPFATLTRAMRAATNASVILLYPGVYSDIGDCSLSFAQQQVDIRGFLGSNYVTLNCSTSGMIMEACNASVRGLTVQNIQSGSSGAAFHVHQTELSLRDVQVRNCRSSADGGGIYSDQSAITMTSSSITNCSALHGGGIFATTSQLSLASTFISSNRATDGAGVYVTGTSEVRGDGAIIAGNMANNIGGGVVAHGVAIVSGVTIASNSATFGGGVSLDGQMDLGQVLVDSNRASRFGGGVYTLAELVLTATDVVVSNNAAVERGGGLYLHNTTCSIVGSGCLFQSNAAQDGGGAYVDASRASWDHVVFNACNATTTGGGGIATFQSDLFVSHSTVDGNFARLGGGMCASGGSKVTLVEVDIVNNMARFGGGMAIDRSEVVGGVLRDNLATEGGGGIFLSDGMLSAANIDSSATLGHGGGVYVTESAFNSLTNVHVTEATSSGNGGGMYCENSSVALTNVSFVRNNASQHGGGVFLQETTLTGRCYATNCTAALSGGGLSIAGAVGIDAVYIAFSTSILGGGFSAIDAIFVVHHATLEANEARQNGGGGFIRNSQGVLDDWTVRSNEAGVLGGGLMVANSNVQHNQVLVADNQATELGGGIYVDGSEFQPVTPGTLSIVQGNNAYRGGNIALAGESELVGLNATNGLAAYGGGIYVANATCQVEGLVVLANTAFNNGGGFFIQSSTCSVSNTLVRRNGAVYGGGVVVSDGLVQHSNTTIVQNVAGSAGGLFLDGLSTFHLTDDQAGISTTISDNQVCATKCGNGGNIGVFEYSDASLSGLVVSKGSSEYGGAMFVYFGSSAVVTDSSFENNVANFGGAFSAYERTNTSFVNCSFEDNSARTSGGAVYMPFPINWDESSAVSLFQSRLARNKALNGMGGAICIRNVILVADQVVLEFNQAIGSDGGALYATGGSDVTFRRSRLVQNTVTPGHSGGAISVTGQSKILMADSHVEGSALSSENSASDGGLINIEQASTAVVMVRTSLDVGYADFGGGVFISDGRLDMTDSTISNCKSWQFGGALYLTSTATVVLSNSSILTSDAMYSGGGVYVEAQSTFTAISSTLENNYADDQGGGIFVAIGSGNVCVLTGCSVRHNIASGLGSAVFGSRDSQLVATNTLFEANGGATFYGTSEGGPLYFESSFATLSDCTIAGNIASNGGALQIQNTADVAVLRCEFWNNTALASGGAMYQKNGVTTVANTSFQYNVAPSGGAIYLDESSVSTWTNVSLNANTADSGGGAYIGGSSKVTYHGGQMTSNRANLGGGIFASENAVFLASSIQTRANVALQSGGAFYLNDTVNVNHTELEFVANAAPLGRDVFWRYVQTSPSYACAKNCTFDRTSAEPAIATDPMAIRLGWWPPYATSGVPMTSSSLENVTLVWDNATNSSVPWPTVLVVDFYGHRSILDNSTVCRVYKKASELVKIMFLPNSQVASRLGFVSFQNAEVQTDPKEAPFEMTVECRLYNHQTRALDLNIKVQPCDPGYMLQTQKCVQCAQGTFSLDGLTCHSCPLGANCETIQTVGTGQLTSGVAFPSTQQGYFLADAPPTTVQKLCDIAQYFPSGDPCPGGTDADRLDRMRRCMNDTNFKLHWDENRIFTCSSGFMFYSCPVTEACKGSISKSEVTTHLGHVCQEGYTSPLCGSCEAGYQKMDDGTCIPCDDVSRSAFYGYVTIPILMVVVGLYAIALYLHKDTDKMLMAQARAATEHKTFVPPLSTSKLKPAIRRVEKTVHRTWKRLTAFVKARPFKKKLSKNLFGIQRMALPTVGFNAEKFKILLSFFQIFSNLKDTYQIAWPKDVANLMAAVSKFNFGFMSIPHLDCMIAFNYYSDFRLTLATAAVSFAALYLAFRWGVFVYKRKLHKIPRLCTECGLPNTEISTGTRISAMRQFAMEIERDRHTSKLKKILSRLLLSIEKDEVKNAMPTYTSKHSTCPTSQRVTDDALRRKIVHTNIQLWQARVKLRFNFRTYSDKCMKIFFWLALFMYPSVSQKVLNMFNCAQVGLGSFLVSDMTLQCTDGYWYSHAIVAVVGIVVWVFGVPFYCWSILFQERMAGVRLRMRLLKDNKHEVLRQKWIAKMKDDYKASGKYWHNNYDSFVNMLLPEYMKKRNMELPSTIARVGFIYAAYQDSFWFFEIVDLIRKLLLNGVLSFAERGSVNQIVIGMMIIFAYMAILLAVQPYKNRSNTLVASMAQLQLFVTLFAGLLIKMNVGKAQSLDMSTISSVIIVTNIAAISITLIEAVREKYLERKRFKQIRKRKYQNDLRYHVQRLWWRAMTYAVAEVYLQRRHDDPSEDVLLPSFRVVLELARRQRAATDRQVVNSPPPDEAPVVPIIDANDVLVVTSTESKQPIE</sequence>
<dbReference type="SUPFAM" id="SSF49265">
    <property type="entry name" value="Fibronectin type III"/>
    <property type="match status" value="21"/>
</dbReference>
<dbReference type="Gene3D" id="2.60.40.2030">
    <property type="match status" value="4"/>
</dbReference>
<feature type="domain" description="Fibronectin type-III" evidence="11">
    <location>
        <begin position="3976"/>
        <end position="4068"/>
    </location>
</feature>
<dbReference type="CDD" id="cd00041">
    <property type="entry name" value="CUB"/>
    <property type="match status" value="1"/>
</dbReference>
<feature type="domain" description="Fibronectin type-III" evidence="11">
    <location>
        <begin position="685"/>
        <end position="778"/>
    </location>
</feature>
<evidence type="ECO:0000256" key="7">
    <source>
        <dbReference type="SAM" id="Phobius"/>
    </source>
</evidence>
<feature type="domain" description="Fibronectin type-III" evidence="11">
    <location>
        <begin position="374"/>
        <end position="473"/>
    </location>
</feature>
<feature type="domain" description="Fibronectin type-III" evidence="11">
    <location>
        <begin position="2351"/>
        <end position="2449"/>
    </location>
</feature>
<dbReference type="CDD" id="cd00063">
    <property type="entry name" value="FN3"/>
    <property type="match status" value="21"/>
</dbReference>
<feature type="transmembrane region" description="Helical" evidence="7">
    <location>
        <begin position="6971"/>
        <end position="6994"/>
    </location>
</feature>
<feature type="compositionally biased region" description="Low complexity" evidence="6">
    <location>
        <begin position="672"/>
        <end position="688"/>
    </location>
</feature>
<feature type="domain" description="Fibronectin type-III" evidence="11">
    <location>
        <begin position="3150"/>
        <end position="3239"/>
    </location>
</feature>
<dbReference type="Pfam" id="PF06011">
    <property type="entry name" value="TRP"/>
    <property type="match status" value="1"/>
</dbReference>
<feature type="signal peptide" evidence="8">
    <location>
        <begin position="1"/>
        <end position="27"/>
    </location>
</feature>
<feature type="domain" description="Fibronectin type-III" evidence="11">
    <location>
        <begin position="4379"/>
        <end position="4473"/>
    </location>
</feature>
<feature type="domain" description="Fibronectin type-III" evidence="11">
    <location>
        <begin position="2956"/>
        <end position="3048"/>
    </location>
</feature>
<keyword evidence="4 5" id="KW-1015">Disulfide bond</keyword>
<feature type="compositionally biased region" description="Low complexity" evidence="6">
    <location>
        <begin position="4257"/>
        <end position="4270"/>
    </location>
</feature>
<organism evidence="12">
    <name type="scientific">Aphanomyces astaci</name>
    <name type="common">Crayfish plague agent</name>
    <dbReference type="NCBI Taxonomy" id="112090"/>
    <lineage>
        <taxon>Eukaryota</taxon>
        <taxon>Sar</taxon>
        <taxon>Stramenopiles</taxon>
        <taxon>Oomycota</taxon>
        <taxon>Saprolegniomycetes</taxon>
        <taxon>Saprolegniales</taxon>
        <taxon>Verrucalvaceae</taxon>
        <taxon>Aphanomyces</taxon>
    </lineage>
</organism>
<reference evidence="12" key="1">
    <citation type="submission" date="2013-12" db="EMBL/GenBank/DDBJ databases">
        <title>The Genome Sequence of Aphanomyces astaci APO3.</title>
        <authorList>
            <consortium name="The Broad Institute Genomics Platform"/>
            <person name="Russ C."/>
            <person name="Tyler B."/>
            <person name="van West P."/>
            <person name="Dieguez-Uribeondo J."/>
            <person name="Young S.K."/>
            <person name="Zeng Q."/>
            <person name="Gargeya S."/>
            <person name="Fitzgerald M."/>
            <person name="Abouelleil A."/>
            <person name="Alvarado L."/>
            <person name="Chapman S.B."/>
            <person name="Gainer-Dewar J."/>
            <person name="Goldberg J."/>
            <person name="Griggs A."/>
            <person name="Gujja S."/>
            <person name="Hansen M."/>
            <person name="Howarth C."/>
            <person name="Imamovic A."/>
            <person name="Ireland A."/>
            <person name="Larimer J."/>
            <person name="McCowan C."/>
            <person name="Murphy C."/>
            <person name="Pearson M."/>
            <person name="Poon T.W."/>
            <person name="Priest M."/>
            <person name="Roberts A."/>
            <person name="Saif S."/>
            <person name="Shea T."/>
            <person name="Sykes S."/>
            <person name="Wortman J."/>
            <person name="Nusbaum C."/>
            <person name="Birren B."/>
        </authorList>
    </citation>
    <scope>NUCLEOTIDE SEQUENCE [LARGE SCALE GENOMIC DNA]</scope>
    <source>
        <strain evidence="12">APO3</strain>
    </source>
</reference>
<feature type="domain" description="Fibronectin type-III" evidence="11">
    <location>
        <begin position="2547"/>
        <end position="2647"/>
    </location>
</feature>
<feature type="transmembrane region" description="Helical" evidence="7">
    <location>
        <begin position="6775"/>
        <end position="6802"/>
    </location>
</feature>
<evidence type="ECO:0000259" key="11">
    <source>
        <dbReference type="PROSITE" id="PS50853"/>
    </source>
</evidence>
<gene>
    <name evidence="12" type="ORF">H257_13502</name>
</gene>
<dbReference type="PROSITE" id="PS00022">
    <property type="entry name" value="EGF_1"/>
    <property type="match status" value="1"/>
</dbReference>
<dbReference type="Pfam" id="PF03160">
    <property type="entry name" value="Calx-beta"/>
    <property type="match status" value="2"/>
</dbReference>
<feature type="transmembrane region" description="Helical" evidence="7">
    <location>
        <begin position="6869"/>
        <end position="6890"/>
    </location>
</feature>
<dbReference type="RefSeq" id="XP_009839344.1">
    <property type="nucleotide sequence ID" value="XM_009841042.1"/>
</dbReference>
<dbReference type="PROSITE" id="PS01180">
    <property type="entry name" value="CUB"/>
    <property type="match status" value="1"/>
</dbReference>
<feature type="domain" description="Fibronectin type-III" evidence="11">
    <location>
        <begin position="159"/>
        <end position="261"/>
    </location>
</feature>
<dbReference type="STRING" id="112090.W4FWT0"/>
<evidence type="ECO:0000259" key="9">
    <source>
        <dbReference type="PROSITE" id="PS01180"/>
    </source>
</evidence>
<feature type="domain" description="Fibronectin type-III" evidence="11">
    <location>
        <begin position="586"/>
        <end position="684"/>
    </location>
</feature>
<feature type="domain" description="Fibronectin type-III" evidence="11">
    <location>
        <begin position="4285"/>
        <end position="4374"/>
    </location>
</feature>
<dbReference type="InterPro" id="IPR013783">
    <property type="entry name" value="Ig-like_fold"/>
</dbReference>
<dbReference type="GO" id="GO:0007154">
    <property type="term" value="P:cell communication"/>
    <property type="evidence" value="ECO:0007669"/>
    <property type="project" value="InterPro"/>
</dbReference>
<dbReference type="InterPro" id="IPR036116">
    <property type="entry name" value="FN3_sf"/>
</dbReference>
<evidence type="ECO:0000256" key="3">
    <source>
        <dbReference type="ARBA" id="ARBA00022837"/>
    </source>
</evidence>
<dbReference type="InterPro" id="IPR003961">
    <property type="entry name" value="FN3_dom"/>
</dbReference>
<protein>
    <recommendedName>
        <fullName evidence="13">Protein-tyrosine-phosphatase</fullName>
    </recommendedName>
</protein>
<feature type="domain" description="Fibronectin type-III" evidence="11">
    <location>
        <begin position="1341"/>
        <end position="1436"/>
    </location>
</feature>
<evidence type="ECO:0000313" key="12">
    <source>
        <dbReference type="EMBL" id="ETV71098.1"/>
    </source>
</evidence>
<evidence type="ECO:0000259" key="10">
    <source>
        <dbReference type="PROSITE" id="PS50026"/>
    </source>
</evidence>
<feature type="domain" description="Fibronectin type-III" evidence="11">
    <location>
        <begin position="2866"/>
        <end position="2954"/>
    </location>
</feature>
<feature type="domain" description="Fibronectin type-III" evidence="11">
    <location>
        <begin position="2024"/>
        <end position="2120"/>
    </location>
</feature>
<feature type="domain" description="Fibronectin type-III" evidence="11">
    <location>
        <begin position="3588"/>
        <end position="3684"/>
    </location>
</feature>
<keyword evidence="3" id="KW-0106">Calcium</keyword>
<proteinExistence type="predicted"/>